<reference evidence="9 10" key="1">
    <citation type="submission" date="2021-03" db="EMBL/GenBank/DDBJ databases">
        <title>Genomic Encyclopedia of Type Strains, Phase IV (KMG-IV): sequencing the most valuable type-strain genomes for metagenomic binning, comparative biology and taxonomic classification.</title>
        <authorList>
            <person name="Goeker M."/>
        </authorList>
    </citation>
    <scope>NUCLEOTIDE SEQUENCE [LARGE SCALE GENOMIC DNA]</scope>
    <source>
        <strain evidence="9 10">DSM 25790</strain>
    </source>
</reference>
<feature type="transmembrane region" description="Helical" evidence="8">
    <location>
        <begin position="35"/>
        <end position="58"/>
    </location>
</feature>
<evidence type="ECO:0000256" key="5">
    <source>
        <dbReference type="ARBA" id="ARBA00022989"/>
    </source>
</evidence>
<dbReference type="Gene3D" id="1.20.1730.10">
    <property type="entry name" value="Sodium/glucose cotransporter"/>
    <property type="match status" value="1"/>
</dbReference>
<feature type="transmembrane region" description="Helical" evidence="8">
    <location>
        <begin position="299"/>
        <end position="326"/>
    </location>
</feature>
<keyword evidence="3" id="KW-0813">Transport</keyword>
<organism evidence="9 10">
    <name type="scientific">Virgibacillus alimentarius</name>
    <dbReference type="NCBI Taxonomy" id="698769"/>
    <lineage>
        <taxon>Bacteria</taxon>
        <taxon>Bacillati</taxon>
        <taxon>Bacillota</taxon>
        <taxon>Bacilli</taxon>
        <taxon>Bacillales</taxon>
        <taxon>Bacillaceae</taxon>
        <taxon>Virgibacillus</taxon>
    </lineage>
</organism>
<accession>A0ABS4S7I5</accession>
<feature type="transmembrane region" description="Helical" evidence="8">
    <location>
        <begin position="6"/>
        <end position="23"/>
    </location>
</feature>
<keyword evidence="10" id="KW-1185">Reference proteome</keyword>
<feature type="transmembrane region" description="Helical" evidence="8">
    <location>
        <begin position="431"/>
        <end position="450"/>
    </location>
</feature>
<evidence type="ECO:0000313" key="9">
    <source>
        <dbReference type="EMBL" id="MBP2257451.1"/>
    </source>
</evidence>
<dbReference type="PROSITE" id="PS50283">
    <property type="entry name" value="NA_SOLUT_SYMP_3"/>
    <property type="match status" value="1"/>
</dbReference>
<feature type="transmembrane region" description="Helical" evidence="8">
    <location>
        <begin position="224"/>
        <end position="241"/>
    </location>
</feature>
<gene>
    <name evidence="9" type="ORF">J2Z81_001399</name>
</gene>
<evidence type="ECO:0000256" key="8">
    <source>
        <dbReference type="SAM" id="Phobius"/>
    </source>
</evidence>
<feature type="transmembrane region" description="Helical" evidence="8">
    <location>
        <begin position="70"/>
        <end position="92"/>
    </location>
</feature>
<evidence type="ECO:0000256" key="1">
    <source>
        <dbReference type="ARBA" id="ARBA00004141"/>
    </source>
</evidence>
<evidence type="ECO:0000256" key="3">
    <source>
        <dbReference type="ARBA" id="ARBA00022448"/>
    </source>
</evidence>
<dbReference type="InterPro" id="IPR050277">
    <property type="entry name" value="Sodium:Solute_Symporter"/>
</dbReference>
<feature type="transmembrane region" description="Helical" evidence="8">
    <location>
        <begin position="182"/>
        <end position="200"/>
    </location>
</feature>
<dbReference type="CDD" id="cd10322">
    <property type="entry name" value="SLC5sbd"/>
    <property type="match status" value="1"/>
</dbReference>
<evidence type="ECO:0000256" key="6">
    <source>
        <dbReference type="ARBA" id="ARBA00023136"/>
    </source>
</evidence>
<keyword evidence="4 8" id="KW-0812">Transmembrane</keyword>
<dbReference type="EMBL" id="JAGIKX010000008">
    <property type="protein sequence ID" value="MBP2257451.1"/>
    <property type="molecule type" value="Genomic_DNA"/>
</dbReference>
<comment type="similarity">
    <text evidence="2 7">Belongs to the sodium:solute symporter (SSF) (TC 2.A.21) family.</text>
</comment>
<evidence type="ECO:0000313" key="10">
    <source>
        <dbReference type="Proteomes" id="UP001519294"/>
    </source>
</evidence>
<dbReference type="PANTHER" id="PTHR48086">
    <property type="entry name" value="SODIUM/PROLINE SYMPORTER-RELATED"/>
    <property type="match status" value="1"/>
</dbReference>
<proteinExistence type="inferred from homology"/>
<evidence type="ECO:0000256" key="4">
    <source>
        <dbReference type="ARBA" id="ARBA00022692"/>
    </source>
</evidence>
<feature type="transmembrane region" description="Helical" evidence="8">
    <location>
        <begin position="378"/>
        <end position="400"/>
    </location>
</feature>
<comment type="caution">
    <text evidence="9">The sequence shown here is derived from an EMBL/GenBank/DDBJ whole genome shotgun (WGS) entry which is preliminary data.</text>
</comment>
<sequence length="488" mass="52650">MNWYIAWIVVFLVAILGVGLYYSRKIETADDYTMANFSLGFFPICGSIIATALGSAAVIGASGKGFHIGISWMITSVPTVFFSILVAVLLGATIRKLKLYTLPDLFVRRFGKAAGIIPSLIISVLYMTPTFGMQIVGMGAILTTIVDIPLPAAMLLGFVISVAFTLLGGLPSVAWTDAVQSVLILAGLIIMFVMGLRYVGGVDTVIENTPAEFFRLSAMNTTEMLNYMLIFGPFYLVWQTSWQRISAAKTEKIAVHAVSTGFILTLLVGVFAIGIGIIARQAIPLNTDPDLVYTEFLEAVFPPAIGGFFMVSLFAAVLTGATSFLLSGAMNMSKDIYQGWIAPDASSEKVLKVSRLSVAGMALGGLLIALLITDVIAIYSIALSLSAITMVMPVLAAMFWRKATKTGVISSVIGSFILAVIWNLLGKPFGIHEILPGLIVSFLILVIVSLRTSHSADEQVTAYYFSMKEEKDPVDEEESLLNNRRKVL</sequence>
<dbReference type="PANTHER" id="PTHR48086:SF7">
    <property type="entry name" value="SODIUM-SOLUTE SYMPORTER-RELATED"/>
    <property type="match status" value="1"/>
</dbReference>
<feature type="transmembrane region" description="Helical" evidence="8">
    <location>
        <begin position="353"/>
        <end position="372"/>
    </location>
</feature>
<dbReference type="InterPro" id="IPR001734">
    <property type="entry name" value="Na/solute_symporter"/>
</dbReference>
<dbReference type="Pfam" id="PF00474">
    <property type="entry name" value="SSF"/>
    <property type="match status" value="1"/>
</dbReference>
<keyword evidence="6 8" id="KW-0472">Membrane</keyword>
<dbReference type="RefSeq" id="WP_226370981.1">
    <property type="nucleotide sequence ID" value="NZ_JAGIKX010000008.1"/>
</dbReference>
<name>A0ABS4S7I5_9BACI</name>
<feature type="transmembrane region" description="Helical" evidence="8">
    <location>
        <begin position="148"/>
        <end position="170"/>
    </location>
</feature>
<keyword evidence="5 8" id="KW-1133">Transmembrane helix</keyword>
<comment type="subcellular location">
    <subcellularLocation>
        <location evidence="1">Membrane</location>
        <topology evidence="1">Multi-pass membrane protein</topology>
    </subcellularLocation>
</comment>
<feature type="transmembrane region" description="Helical" evidence="8">
    <location>
        <begin position="407"/>
        <end position="425"/>
    </location>
</feature>
<protein>
    <submittedName>
        <fullName evidence="9">SSS family solute:Na+ symporter</fullName>
    </submittedName>
</protein>
<feature type="transmembrane region" description="Helical" evidence="8">
    <location>
        <begin position="113"/>
        <end position="136"/>
    </location>
</feature>
<evidence type="ECO:0000256" key="7">
    <source>
        <dbReference type="RuleBase" id="RU362091"/>
    </source>
</evidence>
<evidence type="ECO:0000256" key="2">
    <source>
        <dbReference type="ARBA" id="ARBA00006434"/>
    </source>
</evidence>
<feature type="transmembrane region" description="Helical" evidence="8">
    <location>
        <begin position="253"/>
        <end position="279"/>
    </location>
</feature>
<dbReference type="Proteomes" id="UP001519294">
    <property type="component" value="Unassembled WGS sequence"/>
</dbReference>
<dbReference type="InterPro" id="IPR038377">
    <property type="entry name" value="Na/Glc_symporter_sf"/>
</dbReference>